<dbReference type="EMBL" id="MNCJ02000329">
    <property type="protein sequence ID" value="KAF5768015.1"/>
    <property type="molecule type" value="Genomic_DNA"/>
</dbReference>
<evidence type="ECO:0000313" key="3">
    <source>
        <dbReference type="Proteomes" id="UP000215914"/>
    </source>
</evidence>
<keyword evidence="1" id="KW-1133">Transmembrane helix</keyword>
<proteinExistence type="predicted"/>
<reference evidence="2" key="2">
    <citation type="submission" date="2020-06" db="EMBL/GenBank/DDBJ databases">
        <title>Helianthus annuus Genome sequencing and assembly Release 2.</title>
        <authorList>
            <person name="Gouzy J."/>
            <person name="Langlade N."/>
            <person name="Munos S."/>
        </authorList>
    </citation>
    <scope>NUCLEOTIDE SEQUENCE</scope>
    <source>
        <tissue evidence="2">Leaves</tissue>
    </source>
</reference>
<organism evidence="2 3">
    <name type="scientific">Helianthus annuus</name>
    <name type="common">Common sunflower</name>
    <dbReference type="NCBI Taxonomy" id="4232"/>
    <lineage>
        <taxon>Eukaryota</taxon>
        <taxon>Viridiplantae</taxon>
        <taxon>Streptophyta</taxon>
        <taxon>Embryophyta</taxon>
        <taxon>Tracheophyta</taxon>
        <taxon>Spermatophyta</taxon>
        <taxon>Magnoliopsida</taxon>
        <taxon>eudicotyledons</taxon>
        <taxon>Gunneridae</taxon>
        <taxon>Pentapetalae</taxon>
        <taxon>asterids</taxon>
        <taxon>campanulids</taxon>
        <taxon>Asterales</taxon>
        <taxon>Asteraceae</taxon>
        <taxon>Asteroideae</taxon>
        <taxon>Heliantheae alliance</taxon>
        <taxon>Heliantheae</taxon>
        <taxon>Helianthus</taxon>
    </lineage>
</organism>
<keyword evidence="1" id="KW-0812">Transmembrane</keyword>
<feature type="transmembrane region" description="Helical" evidence="1">
    <location>
        <begin position="58"/>
        <end position="82"/>
    </location>
</feature>
<name>A0A9K3E6R3_HELAN</name>
<keyword evidence="3" id="KW-1185">Reference proteome</keyword>
<dbReference type="Proteomes" id="UP000215914">
    <property type="component" value="Unassembled WGS sequence"/>
</dbReference>
<sequence length="92" mass="10137">MQNRVAFSLSSSELNICSTTAAIAATHRRKLNDKTTPPKKGKNHGLGSMLLIQYDDSLLGLGSMPFGISLLLVVIIVWFLLLPHGYQQQPSW</sequence>
<comment type="caution">
    <text evidence="2">The sequence shown here is derived from an EMBL/GenBank/DDBJ whole genome shotgun (WGS) entry which is preliminary data.</text>
</comment>
<protein>
    <recommendedName>
        <fullName evidence="4">Transmembrane protein</fullName>
    </recommendedName>
</protein>
<keyword evidence="1" id="KW-0472">Membrane</keyword>
<evidence type="ECO:0008006" key="4">
    <source>
        <dbReference type="Google" id="ProtNLM"/>
    </source>
</evidence>
<dbReference type="Gramene" id="mRNA:HanXRQr2_Chr14g0631441">
    <property type="protein sequence ID" value="mRNA:HanXRQr2_Chr14g0631441"/>
    <property type="gene ID" value="HanXRQr2_Chr14g0631441"/>
</dbReference>
<evidence type="ECO:0000313" key="2">
    <source>
        <dbReference type="EMBL" id="KAF5768015.1"/>
    </source>
</evidence>
<gene>
    <name evidence="2" type="ORF">HanXRQr2_Chr14g0631441</name>
</gene>
<accession>A0A9K3E6R3</accession>
<reference evidence="2" key="1">
    <citation type="journal article" date="2017" name="Nature">
        <title>The sunflower genome provides insights into oil metabolism, flowering and Asterid evolution.</title>
        <authorList>
            <person name="Badouin H."/>
            <person name="Gouzy J."/>
            <person name="Grassa C.J."/>
            <person name="Murat F."/>
            <person name="Staton S.E."/>
            <person name="Cottret L."/>
            <person name="Lelandais-Briere C."/>
            <person name="Owens G.L."/>
            <person name="Carrere S."/>
            <person name="Mayjonade B."/>
            <person name="Legrand L."/>
            <person name="Gill N."/>
            <person name="Kane N.C."/>
            <person name="Bowers J.E."/>
            <person name="Hubner S."/>
            <person name="Bellec A."/>
            <person name="Berard A."/>
            <person name="Berges H."/>
            <person name="Blanchet N."/>
            <person name="Boniface M.C."/>
            <person name="Brunel D."/>
            <person name="Catrice O."/>
            <person name="Chaidir N."/>
            <person name="Claudel C."/>
            <person name="Donnadieu C."/>
            <person name="Faraut T."/>
            <person name="Fievet G."/>
            <person name="Helmstetter N."/>
            <person name="King M."/>
            <person name="Knapp S.J."/>
            <person name="Lai Z."/>
            <person name="Le Paslier M.C."/>
            <person name="Lippi Y."/>
            <person name="Lorenzon L."/>
            <person name="Mandel J.R."/>
            <person name="Marage G."/>
            <person name="Marchand G."/>
            <person name="Marquand E."/>
            <person name="Bret-Mestries E."/>
            <person name="Morien E."/>
            <person name="Nambeesan S."/>
            <person name="Nguyen T."/>
            <person name="Pegot-Espagnet P."/>
            <person name="Pouilly N."/>
            <person name="Raftis F."/>
            <person name="Sallet E."/>
            <person name="Schiex T."/>
            <person name="Thomas J."/>
            <person name="Vandecasteele C."/>
            <person name="Vares D."/>
            <person name="Vear F."/>
            <person name="Vautrin S."/>
            <person name="Crespi M."/>
            <person name="Mangin B."/>
            <person name="Burke J.M."/>
            <person name="Salse J."/>
            <person name="Munos S."/>
            <person name="Vincourt P."/>
            <person name="Rieseberg L.H."/>
            <person name="Langlade N.B."/>
        </authorList>
    </citation>
    <scope>NUCLEOTIDE SEQUENCE</scope>
    <source>
        <tissue evidence="2">Leaves</tissue>
    </source>
</reference>
<evidence type="ECO:0000256" key="1">
    <source>
        <dbReference type="SAM" id="Phobius"/>
    </source>
</evidence>
<dbReference type="AlphaFoldDB" id="A0A9K3E6R3"/>